<protein>
    <submittedName>
        <fullName evidence="1">Uncharacterized protein</fullName>
    </submittedName>
</protein>
<keyword evidence="2" id="KW-1185">Reference proteome</keyword>
<evidence type="ECO:0000313" key="1">
    <source>
        <dbReference type="EMBL" id="MBF9073741.1"/>
    </source>
</evidence>
<proteinExistence type="predicted"/>
<accession>A0A931BDQ5</accession>
<dbReference type="RefSeq" id="WP_196198583.1">
    <property type="nucleotide sequence ID" value="NZ_JADPRT010000025.1"/>
</dbReference>
<reference evidence="1" key="1">
    <citation type="submission" date="2020-11" db="EMBL/GenBank/DDBJ databases">
        <title>Isolation and identification of active actinomycetes.</title>
        <authorList>
            <person name="Yu B."/>
        </authorList>
    </citation>
    <scope>NUCLEOTIDE SEQUENCE</scope>
    <source>
        <strain evidence="1">NEAU-YB345</strain>
    </source>
</reference>
<dbReference type="AlphaFoldDB" id="A0A931BDQ5"/>
<gene>
    <name evidence="1" type="ORF">I2501_37585</name>
</gene>
<evidence type="ECO:0000313" key="2">
    <source>
        <dbReference type="Proteomes" id="UP000657385"/>
    </source>
</evidence>
<sequence>MIRTRELTHDEAEQAVHQQRELLLAAVAHEGPTAAARVCHDALRGDPAAAGLSLAALLRALPTVSWLTAHDILKVTRADEDTQLGSLSPYQRTALASALAHVPAA</sequence>
<dbReference type="Gene3D" id="1.10.8.50">
    <property type="match status" value="1"/>
</dbReference>
<dbReference type="Proteomes" id="UP000657385">
    <property type="component" value="Unassembled WGS sequence"/>
</dbReference>
<name>A0A931BDQ5_9ACTN</name>
<comment type="caution">
    <text evidence="1">The sequence shown here is derived from an EMBL/GenBank/DDBJ whole genome shotgun (WGS) entry which is preliminary data.</text>
</comment>
<organism evidence="1 2">
    <name type="scientific">Streptacidiphilus fuscans</name>
    <dbReference type="NCBI Taxonomy" id="2789292"/>
    <lineage>
        <taxon>Bacteria</taxon>
        <taxon>Bacillati</taxon>
        <taxon>Actinomycetota</taxon>
        <taxon>Actinomycetes</taxon>
        <taxon>Kitasatosporales</taxon>
        <taxon>Streptomycetaceae</taxon>
        <taxon>Streptacidiphilus</taxon>
    </lineage>
</organism>
<dbReference type="EMBL" id="JADPRT010000025">
    <property type="protein sequence ID" value="MBF9073741.1"/>
    <property type="molecule type" value="Genomic_DNA"/>
</dbReference>